<dbReference type="Proteomes" id="UP001143463">
    <property type="component" value="Unassembled WGS sequence"/>
</dbReference>
<name>A0A9W6L9P1_9PSEU</name>
<dbReference type="RefSeq" id="WP_037050600.1">
    <property type="nucleotide sequence ID" value="NZ_BAAAUZ010000032.1"/>
</dbReference>
<reference evidence="1" key="1">
    <citation type="journal article" date="2014" name="Int. J. Syst. Evol. Microbiol.">
        <title>Complete genome sequence of Corynebacterium casei LMG S-19264T (=DSM 44701T), isolated from a smear-ripened cheese.</title>
        <authorList>
            <consortium name="US DOE Joint Genome Institute (JGI-PGF)"/>
            <person name="Walter F."/>
            <person name="Albersmeier A."/>
            <person name="Kalinowski J."/>
            <person name="Ruckert C."/>
        </authorList>
    </citation>
    <scope>NUCLEOTIDE SEQUENCE</scope>
    <source>
        <strain evidence="1">VKM Ac-1069</strain>
    </source>
</reference>
<protein>
    <submittedName>
        <fullName evidence="1">4,5-dihydroxyphthalate decarboxylase</fullName>
    </submittedName>
</protein>
<dbReference type="SUPFAM" id="SSF53850">
    <property type="entry name" value="Periplasmic binding protein-like II"/>
    <property type="match status" value="1"/>
</dbReference>
<evidence type="ECO:0000313" key="2">
    <source>
        <dbReference type="Proteomes" id="UP001143463"/>
    </source>
</evidence>
<dbReference type="AlphaFoldDB" id="A0A9W6L9P1"/>
<keyword evidence="2" id="KW-1185">Reference proteome</keyword>
<organism evidence="1 2">
    <name type="scientific">Pseudonocardia halophobica</name>
    <dbReference type="NCBI Taxonomy" id="29401"/>
    <lineage>
        <taxon>Bacteria</taxon>
        <taxon>Bacillati</taxon>
        <taxon>Actinomycetota</taxon>
        <taxon>Actinomycetes</taxon>
        <taxon>Pseudonocardiales</taxon>
        <taxon>Pseudonocardiaceae</taxon>
        <taxon>Pseudonocardia</taxon>
    </lineage>
</organism>
<gene>
    <name evidence="1" type="ORF">GCM10017577_56410</name>
</gene>
<comment type="caution">
    <text evidence="1">The sequence shown here is derived from an EMBL/GenBank/DDBJ whole genome shotgun (WGS) entry which is preliminary data.</text>
</comment>
<evidence type="ECO:0000313" key="1">
    <source>
        <dbReference type="EMBL" id="GLL14494.1"/>
    </source>
</evidence>
<reference evidence="1" key="2">
    <citation type="submission" date="2023-01" db="EMBL/GenBank/DDBJ databases">
        <authorList>
            <person name="Sun Q."/>
            <person name="Evtushenko L."/>
        </authorList>
    </citation>
    <scope>NUCLEOTIDE SEQUENCE</scope>
    <source>
        <strain evidence="1">VKM Ac-1069</strain>
    </source>
</reference>
<dbReference type="EMBL" id="BSFQ01000032">
    <property type="protein sequence ID" value="GLL14494.1"/>
    <property type="molecule type" value="Genomic_DNA"/>
</dbReference>
<sequence>MSRLGVTFACQQYDRMQALADGTVEVRGVDLNFLPLPVEETFYRMMRFREFDAAEMSLSSFLMTAPDGPFVAIPVFPSRSFRHSGVYVREDSTARTPGDLTGGRIGVPEFQMTAAVWIRGIFEERHGLPMTKVSYRTGGLESPGRTEKVELSLPAEFDVVPLAADRTLTQALIDGEIDALYSARTPSAMGPAGPLRRLFDDPESVEQQYLAGTGIFPIMHVVVIRRDVYERQPWLAQELYRACSLSKEIARAKLSELAALTSMLPWPYPQDAFMQQHLGADWWSYGYEANAATLETFTRYSRSQGLAVQAPEPAHLFAPETLETFVI</sequence>
<accession>A0A9W6L9P1</accession>
<proteinExistence type="predicted"/>
<dbReference type="Gene3D" id="3.40.190.10">
    <property type="entry name" value="Periplasmic binding protein-like II"/>
    <property type="match status" value="1"/>
</dbReference>